<keyword evidence="1" id="KW-0732">Signal</keyword>
<feature type="chain" id="PRO_5026062396" evidence="1">
    <location>
        <begin position="21"/>
        <end position="145"/>
    </location>
</feature>
<dbReference type="Pfam" id="PF16156">
    <property type="entry name" value="DUF4864"/>
    <property type="match status" value="1"/>
</dbReference>
<evidence type="ECO:0000313" key="2">
    <source>
        <dbReference type="EMBL" id="QGY00318.1"/>
    </source>
</evidence>
<proteinExistence type="predicted"/>
<organism evidence="2 3">
    <name type="scientific">Roseovarius faecimaris</name>
    <dbReference type="NCBI Taxonomy" id="2494550"/>
    <lineage>
        <taxon>Bacteria</taxon>
        <taxon>Pseudomonadati</taxon>
        <taxon>Pseudomonadota</taxon>
        <taxon>Alphaproteobacteria</taxon>
        <taxon>Rhodobacterales</taxon>
        <taxon>Roseobacteraceae</taxon>
        <taxon>Roseovarius</taxon>
    </lineage>
</organism>
<evidence type="ECO:0000256" key="1">
    <source>
        <dbReference type="SAM" id="SignalP"/>
    </source>
</evidence>
<evidence type="ECO:0000313" key="3">
    <source>
        <dbReference type="Proteomes" id="UP000428330"/>
    </source>
</evidence>
<gene>
    <name evidence="2" type="ORF">EI983_05800</name>
</gene>
<protein>
    <submittedName>
        <fullName evidence="2">DUF4864 domain-containing protein</fullName>
    </submittedName>
</protein>
<reference evidence="3" key="1">
    <citation type="submission" date="2018-12" db="EMBL/GenBank/DDBJ databases">
        <title>Complete genome sequence of Roseovarius sp. MME-070.</title>
        <authorList>
            <person name="Nam Y.-D."/>
            <person name="Kang J."/>
            <person name="Chung W.-H."/>
            <person name="Park Y.S."/>
        </authorList>
    </citation>
    <scope>NUCLEOTIDE SEQUENCE [LARGE SCALE GENOMIC DNA]</scope>
    <source>
        <strain evidence="3">MME-070</strain>
    </source>
</reference>
<dbReference type="EMBL" id="CP034348">
    <property type="protein sequence ID" value="QGY00318.1"/>
    <property type="molecule type" value="Genomic_DNA"/>
</dbReference>
<accession>A0A6I6IXX7</accession>
<dbReference type="OrthoDB" id="9130422at2"/>
<name>A0A6I6IXX7_9RHOB</name>
<keyword evidence="3" id="KW-1185">Reference proteome</keyword>
<feature type="signal peptide" evidence="1">
    <location>
        <begin position="1"/>
        <end position="20"/>
    </location>
</feature>
<dbReference type="AlphaFoldDB" id="A0A6I6IXX7"/>
<dbReference type="KEGG" id="rom:EI983_05800"/>
<sequence length="145" mass="15978">MRHLLYAFAMIIGLTGAVRADEAAIQGVISSQIDAFKADDFATAFTYASPTIQGVFRTPERFGLMVREGYPMVWRPAEMRFLDQQVIDGELWQNVLIRDAEGQEYLLGYQMVEGADGWKINAVRVEKAAAGMAQSPAPRGGLSFG</sequence>
<dbReference type="InterPro" id="IPR032347">
    <property type="entry name" value="DUF4864"/>
</dbReference>
<dbReference type="Proteomes" id="UP000428330">
    <property type="component" value="Chromosome"/>
</dbReference>